<reference evidence="1 2" key="1">
    <citation type="submission" date="2018-06" db="EMBL/GenBank/DDBJ databases">
        <title>Comparative genomics reveals the genomic features of Rhizophagus irregularis, R. cerebriforme, R. diaphanum and Gigaspora rosea, and their symbiotic lifestyle signature.</title>
        <authorList>
            <person name="Morin E."/>
            <person name="San Clemente H."/>
            <person name="Chen E.C.H."/>
            <person name="De La Providencia I."/>
            <person name="Hainaut M."/>
            <person name="Kuo A."/>
            <person name="Kohler A."/>
            <person name="Murat C."/>
            <person name="Tang N."/>
            <person name="Roy S."/>
            <person name="Loubradou J."/>
            <person name="Henrissat B."/>
            <person name="Grigoriev I.V."/>
            <person name="Corradi N."/>
            <person name="Roux C."/>
            <person name="Martin F.M."/>
        </authorList>
    </citation>
    <scope>NUCLEOTIDE SEQUENCE [LARGE SCALE GENOMIC DNA]</scope>
    <source>
        <strain evidence="1 2">DAOM 194757</strain>
    </source>
</reference>
<sequence length="178" mass="19139">MHYKSSVGLNGMTVGSSAYNYQGDNKNDKLISGKISIGNAGFEAKLDVANLEINNVGLKANLGVNTNTDISFSSNSIKAKIGGFSVKVGKEMGISTSIGSVSIDIVTLIDRNPKTKSTDRRIKEAMTINRMFNKDALSIFVYIVKTSILNSKEGALTNTTDINIKTVKKIDINTLVTL</sequence>
<dbReference type="Proteomes" id="UP000266673">
    <property type="component" value="Unassembled WGS sequence"/>
</dbReference>
<accession>A0A397VSH7</accession>
<comment type="caution">
    <text evidence="1">The sequence shown here is derived from an EMBL/GenBank/DDBJ whole genome shotgun (WGS) entry which is preliminary data.</text>
</comment>
<dbReference type="OrthoDB" id="2448118at2759"/>
<organism evidence="1 2">
    <name type="scientific">Gigaspora rosea</name>
    <dbReference type="NCBI Taxonomy" id="44941"/>
    <lineage>
        <taxon>Eukaryota</taxon>
        <taxon>Fungi</taxon>
        <taxon>Fungi incertae sedis</taxon>
        <taxon>Mucoromycota</taxon>
        <taxon>Glomeromycotina</taxon>
        <taxon>Glomeromycetes</taxon>
        <taxon>Diversisporales</taxon>
        <taxon>Gigasporaceae</taxon>
        <taxon>Gigaspora</taxon>
    </lineage>
</organism>
<evidence type="ECO:0000313" key="1">
    <source>
        <dbReference type="EMBL" id="RIB22923.1"/>
    </source>
</evidence>
<dbReference type="AlphaFoldDB" id="A0A397VSH7"/>
<gene>
    <name evidence="1" type="ORF">C2G38_2172671</name>
</gene>
<name>A0A397VSH7_9GLOM</name>
<evidence type="ECO:0000313" key="2">
    <source>
        <dbReference type="Proteomes" id="UP000266673"/>
    </source>
</evidence>
<dbReference type="EMBL" id="QKWP01000286">
    <property type="protein sequence ID" value="RIB22923.1"/>
    <property type="molecule type" value="Genomic_DNA"/>
</dbReference>
<proteinExistence type="predicted"/>
<keyword evidence="2" id="KW-1185">Reference proteome</keyword>
<protein>
    <submittedName>
        <fullName evidence="1">Uncharacterized protein</fullName>
    </submittedName>
</protein>